<proteinExistence type="inferred from homology"/>
<feature type="chain" id="PRO_5039255224" evidence="2">
    <location>
        <begin position="41"/>
        <end position="336"/>
    </location>
</feature>
<evidence type="ECO:0000256" key="2">
    <source>
        <dbReference type="SAM" id="SignalP"/>
    </source>
</evidence>
<protein>
    <submittedName>
        <fullName evidence="4">Glycoside hydrolase family 16 protein</fullName>
    </submittedName>
</protein>
<dbReference type="GO" id="GO:0004553">
    <property type="term" value="F:hydrolase activity, hydrolyzing O-glycosyl compounds"/>
    <property type="evidence" value="ECO:0007669"/>
    <property type="project" value="InterPro"/>
</dbReference>
<comment type="similarity">
    <text evidence="1">Belongs to the glycosyl hydrolase 16 family.</text>
</comment>
<dbReference type="SUPFAM" id="SSF49899">
    <property type="entry name" value="Concanavalin A-like lectins/glucanases"/>
    <property type="match status" value="1"/>
</dbReference>
<reference evidence="4" key="4">
    <citation type="submission" date="2023-08" db="EMBL/GenBank/DDBJ databases">
        <authorList>
            <person name="Guima S.E.S."/>
            <person name="Martins L.F."/>
            <person name="Silva A.M."/>
            <person name="Setubal J.C."/>
        </authorList>
    </citation>
    <scope>NUCLEOTIDE SEQUENCE</scope>
    <source>
        <strain evidence="4">ZC4RG45</strain>
    </source>
</reference>
<reference evidence="4" key="2">
    <citation type="submission" date="2018-05" db="EMBL/GenBank/DDBJ databases">
        <authorList>
            <person name="Moura L."/>
            <person name="Setubal J.C."/>
        </authorList>
    </citation>
    <scope>NUCLEOTIDE SEQUENCE</scope>
    <source>
        <strain evidence="4">ZC4RG45</strain>
    </source>
</reference>
<comment type="caution">
    <text evidence="5">The sequence shown here is derived from an EMBL/GenBank/DDBJ whole genome shotgun (WGS) entry which is preliminary data.</text>
</comment>
<dbReference type="Pfam" id="PF00722">
    <property type="entry name" value="Glyco_hydro_16"/>
    <property type="match status" value="1"/>
</dbReference>
<dbReference type="InterPro" id="IPR050546">
    <property type="entry name" value="Glycosyl_Hydrlase_16"/>
</dbReference>
<evidence type="ECO:0000313" key="6">
    <source>
        <dbReference type="Proteomes" id="UP000249324"/>
    </source>
</evidence>
<evidence type="ECO:0000259" key="3">
    <source>
        <dbReference type="PROSITE" id="PS51762"/>
    </source>
</evidence>
<feature type="signal peptide" evidence="2">
    <location>
        <begin position="1"/>
        <end position="40"/>
    </location>
</feature>
<reference evidence="4 6" key="3">
    <citation type="journal article" date="2021" name="BMC Genomics">
        <title>Genome-resolved metagenome and metatranscriptome analyses of thermophilic composting reveal key bacterial players and their metabolic interactions.</title>
        <authorList>
            <person name="Braga L.P.P."/>
            <person name="Pereira R.V."/>
            <person name="Martins L.F."/>
            <person name="Moura L.M.S."/>
            <person name="Sanchez F.B."/>
            <person name="Patane J.S.L."/>
            <person name="da Silva A.M."/>
            <person name="Setubal J.C."/>
        </authorList>
    </citation>
    <scope>NUCLEOTIDE SEQUENCE [LARGE SCALE GENOMIC DNA]</scope>
    <source>
        <strain evidence="4">ZC4RG45</strain>
    </source>
</reference>
<feature type="domain" description="GH16" evidence="3">
    <location>
        <begin position="52"/>
        <end position="326"/>
    </location>
</feature>
<dbReference type="Gene3D" id="2.60.120.200">
    <property type="match status" value="1"/>
</dbReference>
<reference evidence="5" key="1">
    <citation type="submission" date="2018-05" db="EMBL/GenBank/DDBJ databases">
        <authorList>
            <person name="Lanie J.A."/>
            <person name="Ng W.-L."/>
            <person name="Kazmierczak K.M."/>
            <person name="Andrzejewski T.M."/>
            <person name="Davidsen T.M."/>
            <person name="Wayne K.J."/>
            <person name="Tettelin H."/>
            <person name="Glass J.I."/>
            <person name="Rusch D."/>
            <person name="Podicherti R."/>
            <person name="Tsui H.-C.T."/>
            <person name="Winkler M.E."/>
        </authorList>
    </citation>
    <scope>NUCLEOTIDE SEQUENCE</scope>
    <source>
        <strain evidence="5">ZC4RG45</strain>
    </source>
</reference>
<dbReference type="CDD" id="cd02182">
    <property type="entry name" value="GH16_Strep_laminarinase_like"/>
    <property type="match status" value="1"/>
</dbReference>
<dbReference type="PANTHER" id="PTHR10963:SF55">
    <property type="entry name" value="GLYCOSIDE HYDROLASE FAMILY 16 PROTEIN"/>
    <property type="match status" value="1"/>
</dbReference>
<dbReference type="Proteomes" id="UP000249324">
    <property type="component" value="Unassembled WGS sequence"/>
</dbReference>
<organism evidence="5">
    <name type="scientific">Thermocrispum agreste</name>
    <dbReference type="NCBI Taxonomy" id="37925"/>
    <lineage>
        <taxon>Bacteria</taxon>
        <taxon>Bacillati</taxon>
        <taxon>Actinomycetota</taxon>
        <taxon>Actinomycetes</taxon>
        <taxon>Pseudonocardiales</taxon>
        <taxon>Pseudonocardiaceae</taxon>
        <taxon>Thermocrispum</taxon>
    </lineage>
</organism>
<evidence type="ECO:0000313" key="4">
    <source>
        <dbReference type="EMBL" id="MFO7191150.1"/>
    </source>
</evidence>
<dbReference type="GO" id="GO:0005975">
    <property type="term" value="P:carbohydrate metabolic process"/>
    <property type="evidence" value="ECO:0007669"/>
    <property type="project" value="InterPro"/>
</dbReference>
<evidence type="ECO:0000313" key="5">
    <source>
        <dbReference type="EMBL" id="PZN00718.1"/>
    </source>
</evidence>
<dbReference type="AlphaFoldDB" id="A0A2W4K3C6"/>
<gene>
    <name evidence="4" type="ORF">DIU77_002765</name>
    <name evidence="5" type="ORF">DIU77_02880</name>
</gene>
<name>A0A2W4K3C6_9PSEU</name>
<accession>A0A2W4K3C6</accession>
<dbReference type="EMBL" id="QGUI01000066">
    <property type="protein sequence ID" value="PZN00718.1"/>
    <property type="molecule type" value="Genomic_DNA"/>
</dbReference>
<dbReference type="EMBL" id="QGUI02000017">
    <property type="protein sequence ID" value="MFO7191150.1"/>
    <property type="molecule type" value="Genomic_DNA"/>
</dbReference>
<dbReference type="InterPro" id="IPR013320">
    <property type="entry name" value="ConA-like_dom_sf"/>
</dbReference>
<dbReference type="STRING" id="1111738.GCA_000427905_03606"/>
<evidence type="ECO:0000256" key="1">
    <source>
        <dbReference type="ARBA" id="ARBA00006865"/>
    </source>
</evidence>
<sequence>MSVSVLPRITRRSRSRSRKILAIPAVAAAALVFATPAAEAGAPHGKPAGPPHEFWRVVWEDHFNGPAGAPPSPAKWIIDTGHSYPGGPNNWGTGEIQEYTANPENVALDGAGYLRITPRRDDSGHWTSARIETKRKNFRPPKNGVLAIEARIQLPTVTGTQALGYWAAFWALGAPYRGDYWNWPRIGEFDIMENVNGLNQVWGVLHCGIQQGGPCDETNGIGATSPCLSTACTGNFHTYRFEWDDARDELRWYVDGVHYHTVTRGQIGDQAWTEITGHEGYFILLNLAMGGGFPNGVAGHPTPVPETQPGHPMVVDYVQVSTLPSGKGKFGGKGHH</sequence>
<keyword evidence="2" id="KW-0732">Signal</keyword>
<dbReference type="PROSITE" id="PS51762">
    <property type="entry name" value="GH16_2"/>
    <property type="match status" value="1"/>
</dbReference>
<dbReference type="InterPro" id="IPR000757">
    <property type="entry name" value="Beta-glucanase-like"/>
</dbReference>
<dbReference type="PANTHER" id="PTHR10963">
    <property type="entry name" value="GLYCOSYL HYDROLASE-RELATED"/>
    <property type="match status" value="1"/>
</dbReference>
<keyword evidence="4" id="KW-0378">Hydrolase</keyword>